<feature type="domain" description="PDZ" evidence="10">
    <location>
        <begin position="259"/>
        <end position="355"/>
    </location>
</feature>
<accession>A0AAW9S2J7</accession>
<keyword evidence="12" id="KW-1185">Reference proteome</keyword>
<comment type="similarity">
    <text evidence="1">Belongs to the peptidase S1C family.</text>
</comment>
<evidence type="ECO:0000256" key="8">
    <source>
        <dbReference type="PIRSR" id="PIRSR611782-2"/>
    </source>
</evidence>
<dbReference type="InterPro" id="IPR001478">
    <property type="entry name" value="PDZ"/>
</dbReference>
<keyword evidence="2" id="KW-0645">Protease</keyword>
<dbReference type="Gene3D" id="2.30.42.10">
    <property type="match status" value="2"/>
</dbReference>
<dbReference type="GO" id="GO:0006508">
    <property type="term" value="P:proteolysis"/>
    <property type="evidence" value="ECO:0007669"/>
    <property type="project" value="UniProtKB-KW"/>
</dbReference>
<dbReference type="CDD" id="cd10839">
    <property type="entry name" value="cpPDZ1_DegP-like"/>
    <property type="match status" value="1"/>
</dbReference>
<feature type="signal peptide" evidence="9">
    <location>
        <begin position="1"/>
        <end position="23"/>
    </location>
</feature>
<evidence type="ECO:0000259" key="10">
    <source>
        <dbReference type="PROSITE" id="PS50106"/>
    </source>
</evidence>
<proteinExistence type="inferred from homology"/>
<dbReference type="EC" id="3.4.21.107" evidence="11"/>
<evidence type="ECO:0000313" key="11">
    <source>
        <dbReference type="EMBL" id="MEJ8574730.1"/>
    </source>
</evidence>
<feature type="chain" id="PRO_5043477364" evidence="9">
    <location>
        <begin position="24"/>
        <end position="473"/>
    </location>
</feature>
<feature type="binding site" evidence="8">
    <location>
        <position position="145"/>
    </location>
    <ligand>
        <name>substrate</name>
    </ligand>
</feature>
<keyword evidence="5 11" id="KW-0378">Hydrolase</keyword>
<name>A0AAW9S2J7_9HYPH</name>
<keyword evidence="4" id="KW-0677">Repeat</keyword>
<reference evidence="11 12" key="1">
    <citation type="submission" date="2024-02" db="EMBL/GenBank/DDBJ databases">
        <title>Genome analysis and characterization of Microbaculum marinisediminis sp. nov., isolated from marine sediment.</title>
        <authorList>
            <person name="Du Z.-J."/>
            <person name="Ye Y.-Q."/>
            <person name="Zhang Z.-R."/>
            <person name="Yuan S.-M."/>
            <person name="Zhang X.-Y."/>
        </authorList>
    </citation>
    <scope>NUCLEOTIDE SEQUENCE [LARGE SCALE GENOMIC DNA]</scope>
    <source>
        <strain evidence="11 12">SDUM1044001</strain>
    </source>
</reference>
<comment type="caution">
    <text evidence="11">The sequence shown here is derived from an EMBL/GenBank/DDBJ whole genome shotgun (WGS) entry which is preliminary data.</text>
</comment>
<dbReference type="InterPro" id="IPR036034">
    <property type="entry name" value="PDZ_sf"/>
</dbReference>
<dbReference type="Pfam" id="PF13365">
    <property type="entry name" value="Trypsin_2"/>
    <property type="match status" value="1"/>
</dbReference>
<dbReference type="NCBIfam" id="TIGR02037">
    <property type="entry name" value="degP_htrA_DO"/>
    <property type="match status" value="1"/>
</dbReference>
<evidence type="ECO:0000256" key="1">
    <source>
        <dbReference type="ARBA" id="ARBA00010541"/>
    </source>
</evidence>
<dbReference type="PROSITE" id="PS50106">
    <property type="entry name" value="PDZ"/>
    <property type="match status" value="1"/>
</dbReference>
<dbReference type="PANTHER" id="PTHR22939">
    <property type="entry name" value="SERINE PROTEASE FAMILY S1C HTRA-RELATED"/>
    <property type="match status" value="1"/>
</dbReference>
<evidence type="ECO:0000256" key="7">
    <source>
        <dbReference type="PIRSR" id="PIRSR611782-1"/>
    </source>
</evidence>
<evidence type="ECO:0000256" key="9">
    <source>
        <dbReference type="SAM" id="SignalP"/>
    </source>
</evidence>
<dbReference type="InterPro" id="IPR011782">
    <property type="entry name" value="Pept_S1C_Do"/>
</dbReference>
<dbReference type="Gene3D" id="2.40.10.120">
    <property type="match status" value="1"/>
</dbReference>
<feature type="active site" description="Charge relay system" evidence="7">
    <location>
        <position position="145"/>
    </location>
</feature>
<feature type="binding site" evidence="8">
    <location>
        <position position="115"/>
    </location>
    <ligand>
        <name>substrate</name>
    </ligand>
</feature>
<evidence type="ECO:0000256" key="4">
    <source>
        <dbReference type="ARBA" id="ARBA00022737"/>
    </source>
</evidence>
<dbReference type="AlphaFoldDB" id="A0AAW9S2J7"/>
<evidence type="ECO:0000256" key="6">
    <source>
        <dbReference type="ARBA" id="ARBA00022825"/>
    </source>
</evidence>
<dbReference type="SUPFAM" id="SSF50156">
    <property type="entry name" value="PDZ domain-like"/>
    <property type="match status" value="2"/>
</dbReference>
<dbReference type="PANTHER" id="PTHR22939:SF129">
    <property type="entry name" value="SERINE PROTEASE HTRA2, MITOCHONDRIAL"/>
    <property type="match status" value="1"/>
</dbReference>
<feature type="binding site" evidence="8">
    <location>
        <begin position="218"/>
        <end position="220"/>
    </location>
    <ligand>
        <name>substrate</name>
    </ligand>
</feature>
<dbReference type="SUPFAM" id="SSF50494">
    <property type="entry name" value="Trypsin-like serine proteases"/>
    <property type="match status" value="1"/>
</dbReference>
<feature type="active site" description="Charge relay system" evidence="7">
    <location>
        <position position="115"/>
    </location>
</feature>
<evidence type="ECO:0000256" key="2">
    <source>
        <dbReference type="ARBA" id="ARBA00022670"/>
    </source>
</evidence>
<dbReference type="SMART" id="SM00228">
    <property type="entry name" value="PDZ"/>
    <property type="match status" value="2"/>
</dbReference>
<dbReference type="InterPro" id="IPR009003">
    <property type="entry name" value="Peptidase_S1_PA"/>
</dbReference>
<dbReference type="Pfam" id="PF13180">
    <property type="entry name" value="PDZ_2"/>
    <property type="match status" value="2"/>
</dbReference>
<evidence type="ECO:0000256" key="3">
    <source>
        <dbReference type="ARBA" id="ARBA00022729"/>
    </source>
</evidence>
<protein>
    <submittedName>
        <fullName evidence="11">Do family serine endopeptidase</fullName>
        <ecNumber evidence="11">3.4.21.107</ecNumber>
    </submittedName>
</protein>
<keyword evidence="6" id="KW-0720">Serine protease</keyword>
<sequence>MPRTALLAAAIALGLSFSGQSHAQSDPAPTKVVPGSQADVTYSYAPIVKEAAPAVVNVYTSRVVSRPNFPPIFDDPFFRRFFGNPNSGGSNNHVQNALGSGVIVDPEGLVVTNAHVIQGADEIKVALSDRREFVAEVVLSDERTDIAVLRLDGDGPFPALEFDDSDSLEVGDIVLAIGNPFGVGQTVTSGIVSALARTQTGISDYGFFIQTDAAINPGNSGGALLDVHGRVVGINSAIYSRTGGSLGIGFAIPSNMVRLVVAGAKNGGELKRPWFGASVQEVTPDIAESLGMERPVGVLVGNVHPNGPAAEAGLRTGDVVTAVAGREVYDPNAFRYRLATREVGTETELTVVRRGKNRDVKLALVAPPEDPPRDLRDLDGPSPLAGARVANISPAVADELSLDTEASGVVVVSVQQSSAAQSVGFRPGDTVHEVNGEVIDSTEELDGLVRTRQRAWKVTIIRDGRQISSVFGG</sequence>
<evidence type="ECO:0000313" key="12">
    <source>
        <dbReference type="Proteomes" id="UP001378188"/>
    </source>
</evidence>
<dbReference type="RefSeq" id="WP_340332429.1">
    <property type="nucleotide sequence ID" value="NZ_JAZHOF010000013.1"/>
</dbReference>
<evidence type="ECO:0000256" key="5">
    <source>
        <dbReference type="ARBA" id="ARBA00022801"/>
    </source>
</evidence>
<keyword evidence="3 9" id="KW-0732">Signal</keyword>
<organism evidence="11 12">
    <name type="scientific">Microbaculum marinum</name>
    <dbReference type="NCBI Taxonomy" id="1764581"/>
    <lineage>
        <taxon>Bacteria</taxon>
        <taxon>Pseudomonadati</taxon>
        <taxon>Pseudomonadota</taxon>
        <taxon>Alphaproteobacteria</taxon>
        <taxon>Hyphomicrobiales</taxon>
        <taxon>Tepidamorphaceae</taxon>
        <taxon>Microbaculum</taxon>
    </lineage>
</organism>
<dbReference type="InterPro" id="IPR001940">
    <property type="entry name" value="Peptidase_S1C"/>
</dbReference>
<dbReference type="GO" id="GO:0004252">
    <property type="term" value="F:serine-type endopeptidase activity"/>
    <property type="evidence" value="ECO:0007669"/>
    <property type="project" value="InterPro"/>
</dbReference>
<dbReference type="EMBL" id="JAZHOF010000013">
    <property type="protein sequence ID" value="MEJ8574730.1"/>
    <property type="molecule type" value="Genomic_DNA"/>
</dbReference>
<feature type="active site" description="Charge relay system" evidence="7">
    <location>
        <position position="220"/>
    </location>
</feature>
<dbReference type="Proteomes" id="UP001378188">
    <property type="component" value="Unassembled WGS sequence"/>
</dbReference>
<gene>
    <name evidence="11" type="ORF">V3328_24855</name>
</gene>
<dbReference type="PRINTS" id="PR00834">
    <property type="entry name" value="PROTEASES2C"/>
</dbReference>